<dbReference type="InterPro" id="IPR015813">
    <property type="entry name" value="Pyrv/PenolPyrv_kinase-like_dom"/>
</dbReference>
<accession>A0A1Y5TVK0</accession>
<dbReference type="RefSeq" id="WP_085855553.1">
    <property type="nucleotide sequence ID" value="NZ_FOPF01000019.1"/>
</dbReference>
<dbReference type="SUPFAM" id="SSF51621">
    <property type="entry name" value="Phosphoenolpyruvate/pyruvate domain"/>
    <property type="match status" value="1"/>
</dbReference>
<organism evidence="1 2">
    <name type="scientific">Palleronia marisminoris</name>
    <dbReference type="NCBI Taxonomy" id="315423"/>
    <lineage>
        <taxon>Bacteria</taxon>
        <taxon>Pseudomonadati</taxon>
        <taxon>Pseudomonadota</taxon>
        <taxon>Alphaproteobacteria</taxon>
        <taxon>Rhodobacterales</taxon>
        <taxon>Roseobacteraceae</taxon>
        <taxon>Palleronia</taxon>
    </lineage>
</organism>
<dbReference type="AlphaFoldDB" id="A0A1Y5TVK0"/>
<sequence length="211" mass="22505">MRSFSKWSIRRAAGNAQDWPDGLITARVGLSATNLPPIVALLLPNADGAQDLAAELGDVRPSGMGVFLADPNLVPARLSRQIARGSDWACNFPSVGQHEQEFRRYLAEVDLDHARELRVLSELRAAGLSTIATVSAERDVAVALSTRPAAILVVPPVPEFRDGAVSLDRRIALERAIAAQAEGVPLIGLRASDEAEHGLAASLLPPVEISR</sequence>
<dbReference type="GO" id="GO:0003824">
    <property type="term" value="F:catalytic activity"/>
    <property type="evidence" value="ECO:0007669"/>
    <property type="project" value="InterPro"/>
</dbReference>
<dbReference type="EMBL" id="FWFV01000018">
    <property type="protein sequence ID" value="SLN70829.1"/>
    <property type="molecule type" value="Genomic_DNA"/>
</dbReference>
<name>A0A1Y5TVK0_9RHOB</name>
<dbReference type="OrthoDB" id="7853641at2"/>
<dbReference type="InterPro" id="IPR013785">
    <property type="entry name" value="Aldolase_TIM"/>
</dbReference>
<protein>
    <submittedName>
        <fullName evidence="1">Uncharacterized protein</fullName>
    </submittedName>
</protein>
<dbReference type="STRING" id="315423.SAMN04488020_11913"/>
<keyword evidence="2" id="KW-1185">Reference proteome</keyword>
<dbReference type="Gene3D" id="3.20.20.70">
    <property type="entry name" value="Aldolase class I"/>
    <property type="match status" value="1"/>
</dbReference>
<evidence type="ECO:0000313" key="1">
    <source>
        <dbReference type="EMBL" id="SLN70829.1"/>
    </source>
</evidence>
<dbReference type="Proteomes" id="UP000193870">
    <property type="component" value="Unassembled WGS sequence"/>
</dbReference>
<evidence type="ECO:0000313" key="2">
    <source>
        <dbReference type="Proteomes" id="UP000193870"/>
    </source>
</evidence>
<proteinExistence type="predicted"/>
<reference evidence="1 2" key="1">
    <citation type="submission" date="2017-03" db="EMBL/GenBank/DDBJ databases">
        <authorList>
            <person name="Afonso C.L."/>
            <person name="Miller P.J."/>
            <person name="Scott M.A."/>
            <person name="Spackman E."/>
            <person name="Goraichik I."/>
            <person name="Dimitrov K.M."/>
            <person name="Suarez D.L."/>
            <person name="Swayne D.E."/>
        </authorList>
    </citation>
    <scope>NUCLEOTIDE SEQUENCE [LARGE SCALE GENOMIC DNA]</scope>
    <source>
        <strain evidence="1 2">CECT 7066</strain>
    </source>
</reference>
<gene>
    <name evidence="1" type="ORF">PAM7066_03603</name>
</gene>